<dbReference type="EMBL" id="GDRN01082778">
    <property type="protein sequence ID" value="JAI61783.1"/>
    <property type="molecule type" value="Transcribed_RNA"/>
</dbReference>
<evidence type="ECO:0000313" key="5">
    <source>
        <dbReference type="EMBL" id="JAI61783.1"/>
    </source>
</evidence>
<dbReference type="InterPro" id="IPR050478">
    <property type="entry name" value="Ethylene_sulfur-biosynth"/>
</dbReference>
<dbReference type="PANTHER" id="PTHR43795">
    <property type="entry name" value="BIFUNCTIONAL ASPARTATE AMINOTRANSFERASE AND GLUTAMATE/ASPARTATE-PREPHENATE AMINOTRANSFERASE-RELATED"/>
    <property type="match status" value="1"/>
</dbReference>
<evidence type="ECO:0000256" key="2">
    <source>
        <dbReference type="ARBA" id="ARBA00022898"/>
    </source>
</evidence>
<dbReference type="PANTHER" id="PTHR43795:SF39">
    <property type="entry name" value="AMINOTRANSFERASE CLASS I_CLASSII DOMAIN-CONTAINING PROTEIN"/>
    <property type="match status" value="1"/>
</dbReference>
<dbReference type="GO" id="GO:0030170">
    <property type="term" value="F:pyridoxal phosphate binding"/>
    <property type="evidence" value="ECO:0007669"/>
    <property type="project" value="InterPro"/>
</dbReference>
<dbReference type="InterPro" id="IPR015421">
    <property type="entry name" value="PyrdxlP-dep_Trfase_major"/>
</dbReference>
<evidence type="ECO:0000256" key="1">
    <source>
        <dbReference type="ARBA" id="ARBA00007441"/>
    </source>
</evidence>
<dbReference type="InterPro" id="IPR004838">
    <property type="entry name" value="NHTrfase_class1_PyrdxlP-BS"/>
</dbReference>
<comment type="similarity">
    <text evidence="1">Belongs to the class-I pyridoxal-phosphate-dependent aminotransferase family.</text>
</comment>
<dbReference type="PROSITE" id="PS00105">
    <property type="entry name" value="AA_TRANSFER_CLASS_1"/>
    <property type="match status" value="1"/>
</dbReference>
<protein>
    <recommendedName>
        <fullName evidence="4">Aminotransferase class I/classII large domain-containing protein</fullName>
    </recommendedName>
</protein>
<keyword evidence="2" id="KW-0663">Pyridoxal phosphate</keyword>
<name>A0A0P4WBV9_SCYOL</name>
<evidence type="ECO:0000259" key="4">
    <source>
        <dbReference type="Pfam" id="PF00155"/>
    </source>
</evidence>
<dbReference type="InterPro" id="IPR015422">
    <property type="entry name" value="PyrdxlP-dep_Trfase_small"/>
</dbReference>
<dbReference type="CDD" id="cd00609">
    <property type="entry name" value="AAT_like"/>
    <property type="match status" value="1"/>
</dbReference>
<dbReference type="AlphaFoldDB" id="A0A0P4WBV9"/>
<dbReference type="GO" id="GO:0008483">
    <property type="term" value="F:transaminase activity"/>
    <property type="evidence" value="ECO:0007669"/>
    <property type="project" value="TreeGrafter"/>
</dbReference>
<evidence type="ECO:0000256" key="3">
    <source>
        <dbReference type="SAM" id="MobiDB-lite"/>
    </source>
</evidence>
<feature type="compositionally biased region" description="Polar residues" evidence="3">
    <location>
        <begin position="1"/>
        <end position="11"/>
    </location>
</feature>
<feature type="region of interest" description="Disordered" evidence="3">
    <location>
        <begin position="1"/>
        <end position="26"/>
    </location>
</feature>
<organism evidence="5">
    <name type="scientific">Scylla olivacea</name>
    <name type="common">Orange mud crab</name>
    <name type="synonym">Cancer olivacea</name>
    <dbReference type="NCBI Taxonomy" id="85551"/>
    <lineage>
        <taxon>Eukaryota</taxon>
        <taxon>Metazoa</taxon>
        <taxon>Ecdysozoa</taxon>
        <taxon>Arthropoda</taxon>
        <taxon>Crustacea</taxon>
        <taxon>Multicrustacea</taxon>
        <taxon>Malacostraca</taxon>
        <taxon>Eumalacostraca</taxon>
        <taxon>Eucarida</taxon>
        <taxon>Decapoda</taxon>
        <taxon>Pleocyemata</taxon>
        <taxon>Brachyura</taxon>
        <taxon>Eubrachyura</taxon>
        <taxon>Portunoidea</taxon>
        <taxon>Portunidae</taxon>
        <taxon>Portuninae</taxon>
        <taxon>Scylla</taxon>
    </lineage>
</organism>
<dbReference type="PRINTS" id="PR00753">
    <property type="entry name" value="ACCSYNTHASE"/>
</dbReference>
<accession>A0A0P4WBV9</accession>
<feature type="domain" description="Aminotransferase class I/classII large" evidence="4">
    <location>
        <begin position="60"/>
        <end position="431"/>
    </location>
</feature>
<dbReference type="GO" id="GO:0006520">
    <property type="term" value="P:amino acid metabolic process"/>
    <property type="evidence" value="ECO:0007669"/>
    <property type="project" value="TreeGrafter"/>
</dbReference>
<dbReference type="Gene3D" id="3.40.640.10">
    <property type="entry name" value="Type I PLP-dependent aspartate aminotransferase-like (Major domain)"/>
    <property type="match status" value="1"/>
</dbReference>
<dbReference type="InterPro" id="IPR015424">
    <property type="entry name" value="PyrdxlP-dep_Trfase"/>
</dbReference>
<dbReference type="Gene3D" id="3.90.1150.10">
    <property type="entry name" value="Aspartate Aminotransferase, domain 1"/>
    <property type="match status" value="1"/>
</dbReference>
<sequence>MASPTTSNISKNDFEEVLSPPPPDMISKRSYQTLSFPTFSAQLAEEIRNNQYDKQNNPTGVVNLAISVNQLMEDEVLARLNKESTLTLTSQHQYYNDTSGLPELRKAVANFLTRHHKPSEAISPENLVVMNGLTACLDALSHTLCDPGDVVITPTPVYGRIFTNFHDRAGATVIPLPCQEMENFALKEEDLKSLIKQYLDDGQRVRVFVLLHPHNPLGHVYSTEQLRNIMKICAQYKIHIVIDEIYAFSIHDRSTHFNSVLGMESLPDPQRTHVLWGFSKDFSIPGFRIGVIHSTNPWVLSCLRTLSHYHSSPPLTQHAAASLLSDVEWCDDFYVPTNKNKLAAAYKKACEYLEASGVKVHKTVAGIFLWVNMQAFLDECNEENEMALFMMFLKGGVCLLPGKKLYCAHPGWYRIVFSVKENVLEEGLTRIQAVLSKWKKSKESGSR</sequence>
<proteinExistence type="inferred from homology"/>
<dbReference type="SUPFAM" id="SSF53383">
    <property type="entry name" value="PLP-dependent transferases"/>
    <property type="match status" value="1"/>
</dbReference>
<dbReference type="InterPro" id="IPR004839">
    <property type="entry name" value="Aminotransferase_I/II_large"/>
</dbReference>
<dbReference type="Pfam" id="PF00155">
    <property type="entry name" value="Aminotran_1_2"/>
    <property type="match status" value="1"/>
</dbReference>
<reference evidence="5" key="1">
    <citation type="submission" date="2015-09" db="EMBL/GenBank/DDBJ databases">
        <title>Scylla olivacea transcriptome.</title>
        <authorList>
            <person name="Ikhwanuddin M."/>
        </authorList>
    </citation>
    <scope>NUCLEOTIDE SEQUENCE</scope>
</reference>